<evidence type="ECO:0000256" key="2">
    <source>
        <dbReference type="ARBA" id="ARBA00008020"/>
    </source>
</evidence>
<dbReference type="Gene3D" id="2.60.40.790">
    <property type="match status" value="1"/>
</dbReference>
<evidence type="ECO:0000256" key="6">
    <source>
        <dbReference type="ARBA" id="ARBA00023186"/>
    </source>
</evidence>
<dbReference type="Gene3D" id="3.50.7.10">
    <property type="entry name" value="GroEL"/>
    <property type="match status" value="1"/>
</dbReference>
<dbReference type="GO" id="GO:0016887">
    <property type="term" value="F:ATP hydrolysis activity"/>
    <property type="evidence" value="ECO:0007669"/>
    <property type="project" value="InterPro"/>
</dbReference>
<keyword evidence="5 10" id="KW-0067">ATP-binding</keyword>
<evidence type="ECO:0000256" key="9">
    <source>
        <dbReference type="RuleBase" id="RU003616"/>
    </source>
</evidence>
<dbReference type="Gene3D" id="1.10.560.10">
    <property type="entry name" value="GroEL-like equatorial domain"/>
    <property type="match status" value="2"/>
</dbReference>
<dbReference type="InterPro" id="IPR002423">
    <property type="entry name" value="Cpn60/GroEL/TCP-1"/>
</dbReference>
<evidence type="ECO:0000256" key="11">
    <source>
        <dbReference type="SAM" id="MobiDB-lite"/>
    </source>
</evidence>
<accession>A0A8J5GIR4</accession>
<sequence>MIALSSPETSQSKHGGEANGRVHGKPGILPFPCFKETQTDALWTWNDPIPNLRYIAASPLTASFIKMDFRQRPAPRRRVYDDFTPPHELVQKDDEELFIINLTGFAKEQLRVQVKRPSRKVVIIGERPLADGNRWSRLHKEFSVPDCCNIRGVGAKFNDGVLCLSLPKLSFKSPPKEEKYEKDKFGDTTEPGKRGLGAPARAMPELRLGDWKLKVGRLDFELYEVKQLAMTLAGAVIVAGALGIRLVDFTHTCNARSRRPCGSSEPRVLGGFAERFQLDRLLFFQRLRGRDLDSFSLLLLSSWLSLVVRPGFGEMSFGLPAYGIQAMLKEGHKHLSGLDEAVLKNIDACKQLSDITRTSLGPNGMNKMVINHLDKLFVTNDAATIVDELEVQHPAAKILVLAGKAQQEEIGDGANLTISFAGELLQNAEELIRMGLHPSDIISGYTKAVNKTVAILDELVEKGSETMDVRNKDEVFNRMRASVASKQFGQEDVLCPLIADACIQVCPKNPANFNVDNVRVAKLLGGGLHNSLVVRGMVLKGDTVGTIKRVEKAKTQTRQRVTILIVLNGIPPGINCIASGKGGALGGNSPSSAIVAPGTTVAAAVSLQQRVQTRCGPVTSLDIAVFAGGIDTSATETKGTVLIHTAEQLENYAKTEEAKVEELVKAVVDSGAKVVVSGAAVGDMALHFCERYKLVVLKISSKFELRRFCRTTGAVALLKLSQPNPDELGYADSISVTLVKNEQGGNSVSTVVLRGSTDSILDDLERAVDDGVNTYKAMCRDSRILPGAAATEIELARRLKDFALKETDLDQYAIAKFAESFEMVPKILAENAGLNAMEIISSLYAEHASGNSCVGIDLEEGVCKDVSTMNIWDIYVTKYFALKYAADAACTVLRVDQIIMSKPAGGPRRDQQPGMDED</sequence>
<comment type="similarity">
    <text evidence="8 9">Belongs to the small heat shock protein (HSP20) family.</text>
</comment>
<dbReference type="CDD" id="cd03341">
    <property type="entry name" value="TCP1_theta"/>
    <property type="match status" value="1"/>
</dbReference>
<gene>
    <name evidence="13" type="ORF">ZIOFF_036563</name>
</gene>
<dbReference type="GO" id="GO:0005737">
    <property type="term" value="C:cytoplasm"/>
    <property type="evidence" value="ECO:0007669"/>
    <property type="project" value="UniProtKB-SubCell"/>
</dbReference>
<feature type="compositionally biased region" description="Basic and acidic residues" evidence="11">
    <location>
        <begin position="174"/>
        <end position="193"/>
    </location>
</feature>
<dbReference type="SUPFAM" id="SSF49764">
    <property type="entry name" value="HSP20-like chaperones"/>
    <property type="match status" value="1"/>
</dbReference>
<keyword evidence="6 10" id="KW-0143">Chaperone</keyword>
<dbReference type="Pfam" id="PF00011">
    <property type="entry name" value="HSP20"/>
    <property type="match status" value="1"/>
</dbReference>
<dbReference type="CDD" id="cd06464">
    <property type="entry name" value="ACD_sHsps-like"/>
    <property type="match status" value="1"/>
</dbReference>
<dbReference type="PROSITE" id="PS01031">
    <property type="entry name" value="SHSP"/>
    <property type="match status" value="1"/>
</dbReference>
<dbReference type="Pfam" id="PF00118">
    <property type="entry name" value="Cpn60_TCP1"/>
    <property type="match status" value="2"/>
</dbReference>
<name>A0A8J5GIR4_ZINOF</name>
<evidence type="ECO:0000256" key="4">
    <source>
        <dbReference type="ARBA" id="ARBA00022741"/>
    </source>
</evidence>
<protein>
    <recommendedName>
        <fullName evidence="7">CCT-theta</fullName>
    </recommendedName>
</protein>
<evidence type="ECO:0000259" key="12">
    <source>
        <dbReference type="PROSITE" id="PS01031"/>
    </source>
</evidence>
<feature type="domain" description="SHSP" evidence="12">
    <location>
        <begin position="78"/>
        <end position="183"/>
    </location>
</feature>
<reference evidence="13 14" key="1">
    <citation type="submission" date="2020-08" db="EMBL/GenBank/DDBJ databases">
        <title>Plant Genome Project.</title>
        <authorList>
            <person name="Zhang R.-G."/>
        </authorList>
    </citation>
    <scope>NUCLEOTIDE SEQUENCE [LARGE SCALE GENOMIC DNA]</scope>
    <source>
        <tissue evidence="13">Rhizome</tissue>
    </source>
</reference>
<evidence type="ECO:0000256" key="8">
    <source>
        <dbReference type="PROSITE-ProRule" id="PRU00285"/>
    </source>
</evidence>
<evidence type="ECO:0000256" key="3">
    <source>
        <dbReference type="ARBA" id="ARBA00022490"/>
    </source>
</evidence>
<dbReference type="EMBL" id="JACMSC010000010">
    <property type="protein sequence ID" value="KAG6504232.1"/>
    <property type="molecule type" value="Genomic_DNA"/>
</dbReference>
<dbReference type="FunFam" id="3.30.260.10:FF:000008">
    <property type="entry name" value="T-complex protein 1 subunit theta"/>
    <property type="match status" value="1"/>
</dbReference>
<dbReference type="InterPro" id="IPR027413">
    <property type="entry name" value="GROEL-like_equatorial_sf"/>
</dbReference>
<dbReference type="InterPro" id="IPR008978">
    <property type="entry name" value="HSP20-like_chaperone"/>
</dbReference>
<dbReference type="InterPro" id="IPR027410">
    <property type="entry name" value="TCP-1-like_intermed_sf"/>
</dbReference>
<proteinExistence type="inferred from homology"/>
<keyword evidence="3" id="KW-0963">Cytoplasm</keyword>
<evidence type="ECO:0000313" key="14">
    <source>
        <dbReference type="Proteomes" id="UP000734854"/>
    </source>
</evidence>
<feature type="region of interest" description="Disordered" evidence="11">
    <location>
        <begin position="1"/>
        <end position="24"/>
    </location>
</feature>
<dbReference type="InterPro" id="IPR012721">
    <property type="entry name" value="Chap_CCT_theta"/>
</dbReference>
<dbReference type="FunFam" id="3.50.7.10:FF:000008">
    <property type="entry name" value="T-complex protein 1 subunit theta"/>
    <property type="match status" value="1"/>
</dbReference>
<dbReference type="AlphaFoldDB" id="A0A8J5GIR4"/>
<evidence type="ECO:0000313" key="13">
    <source>
        <dbReference type="EMBL" id="KAG6504232.1"/>
    </source>
</evidence>
<dbReference type="PANTHER" id="PTHR11353">
    <property type="entry name" value="CHAPERONIN"/>
    <property type="match status" value="1"/>
</dbReference>
<evidence type="ECO:0000256" key="7">
    <source>
        <dbReference type="ARBA" id="ARBA00029602"/>
    </source>
</evidence>
<dbReference type="SUPFAM" id="SSF54849">
    <property type="entry name" value="GroEL-intermediate domain like"/>
    <property type="match status" value="1"/>
</dbReference>
<dbReference type="InterPro" id="IPR002068">
    <property type="entry name" value="A-crystallin/Hsp20_dom"/>
</dbReference>
<dbReference type="InterPro" id="IPR027409">
    <property type="entry name" value="GroEL-like_apical_dom_sf"/>
</dbReference>
<evidence type="ECO:0000256" key="5">
    <source>
        <dbReference type="ARBA" id="ARBA00022840"/>
    </source>
</evidence>
<dbReference type="SUPFAM" id="SSF48592">
    <property type="entry name" value="GroEL equatorial domain-like"/>
    <property type="match status" value="1"/>
</dbReference>
<evidence type="ECO:0000256" key="10">
    <source>
        <dbReference type="RuleBase" id="RU004187"/>
    </source>
</evidence>
<dbReference type="GO" id="GO:0140662">
    <property type="term" value="F:ATP-dependent protein folding chaperone"/>
    <property type="evidence" value="ECO:0007669"/>
    <property type="project" value="InterPro"/>
</dbReference>
<dbReference type="InterPro" id="IPR017998">
    <property type="entry name" value="Chaperone_TCP-1"/>
</dbReference>
<organism evidence="13 14">
    <name type="scientific">Zingiber officinale</name>
    <name type="common">Ginger</name>
    <name type="synonym">Amomum zingiber</name>
    <dbReference type="NCBI Taxonomy" id="94328"/>
    <lineage>
        <taxon>Eukaryota</taxon>
        <taxon>Viridiplantae</taxon>
        <taxon>Streptophyta</taxon>
        <taxon>Embryophyta</taxon>
        <taxon>Tracheophyta</taxon>
        <taxon>Spermatophyta</taxon>
        <taxon>Magnoliopsida</taxon>
        <taxon>Liliopsida</taxon>
        <taxon>Zingiberales</taxon>
        <taxon>Zingiberaceae</taxon>
        <taxon>Zingiber</taxon>
    </lineage>
</organism>
<comment type="caution">
    <text evidence="13">The sequence shown here is derived from an EMBL/GenBank/DDBJ whole genome shotgun (WGS) entry which is preliminary data.</text>
</comment>
<feature type="region of interest" description="Disordered" evidence="11">
    <location>
        <begin position="174"/>
        <end position="199"/>
    </location>
</feature>
<comment type="similarity">
    <text evidence="2 10">Belongs to the TCP-1 chaperonin family.</text>
</comment>
<comment type="subcellular location">
    <subcellularLocation>
        <location evidence="1">Cytoplasm</location>
    </subcellularLocation>
</comment>
<dbReference type="PRINTS" id="PR00304">
    <property type="entry name" value="TCOMPLEXTCP1"/>
</dbReference>
<keyword evidence="4 10" id="KW-0547">Nucleotide-binding</keyword>
<feature type="compositionally biased region" description="Polar residues" evidence="11">
    <location>
        <begin position="1"/>
        <end position="13"/>
    </location>
</feature>
<keyword evidence="14" id="KW-1185">Reference proteome</keyword>
<dbReference type="InterPro" id="IPR002194">
    <property type="entry name" value="Chaperonin_TCP-1_CS"/>
</dbReference>
<dbReference type="SUPFAM" id="SSF52029">
    <property type="entry name" value="GroEL apical domain-like"/>
    <property type="match status" value="1"/>
</dbReference>
<dbReference type="PROSITE" id="PS00750">
    <property type="entry name" value="TCP1_1"/>
    <property type="match status" value="1"/>
</dbReference>
<evidence type="ECO:0000256" key="1">
    <source>
        <dbReference type="ARBA" id="ARBA00004496"/>
    </source>
</evidence>
<dbReference type="Proteomes" id="UP000734854">
    <property type="component" value="Unassembled WGS sequence"/>
</dbReference>
<dbReference type="GO" id="GO:0051082">
    <property type="term" value="F:unfolded protein binding"/>
    <property type="evidence" value="ECO:0007669"/>
    <property type="project" value="InterPro"/>
</dbReference>
<dbReference type="PROSITE" id="PS00751">
    <property type="entry name" value="TCP1_2"/>
    <property type="match status" value="1"/>
</dbReference>
<dbReference type="GO" id="GO:0005524">
    <property type="term" value="F:ATP binding"/>
    <property type="evidence" value="ECO:0007669"/>
    <property type="project" value="UniProtKB-KW"/>
</dbReference>